<dbReference type="HOGENOM" id="CLU_2854378_0_0_1"/>
<dbReference type="RefSeq" id="XP_005761289.1">
    <property type="nucleotide sequence ID" value="XM_005761232.1"/>
</dbReference>
<dbReference type="KEGG" id="ehx:EMIHUDRAFT_217164"/>
<protein>
    <submittedName>
        <fullName evidence="1">Uncharacterized protein</fullName>
    </submittedName>
</protein>
<dbReference type="PaxDb" id="2903-EOD08860"/>
<evidence type="ECO:0000313" key="2">
    <source>
        <dbReference type="Proteomes" id="UP000013827"/>
    </source>
</evidence>
<dbReference type="GeneID" id="17254918"/>
<proteinExistence type="predicted"/>
<evidence type="ECO:0000313" key="1">
    <source>
        <dbReference type="EnsemblProtists" id="EOD08860"/>
    </source>
</evidence>
<sequence>MGPEWDRNEYWDTGIGTQALSCRWRAPPTPTVGAARTAVAITGSPIIGVAMATPVIGAATGYAVA</sequence>
<name>A0A0D3IC75_EMIH1</name>
<keyword evidence="2" id="KW-1185">Reference proteome</keyword>
<accession>A0A0D3IC75</accession>
<dbReference type="Proteomes" id="UP000013827">
    <property type="component" value="Unassembled WGS sequence"/>
</dbReference>
<reference evidence="2" key="1">
    <citation type="journal article" date="2013" name="Nature">
        <title>Pan genome of the phytoplankton Emiliania underpins its global distribution.</title>
        <authorList>
            <person name="Read B.A."/>
            <person name="Kegel J."/>
            <person name="Klute M.J."/>
            <person name="Kuo A."/>
            <person name="Lefebvre S.C."/>
            <person name="Maumus F."/>
            <person name="Mayer C."/>
            <person name="Miller J."/>
            <person name="Monier A."/>
            <person name="Salamov A."/>
            <person name="Young J."/>
            <person name="Aguilar M."/>
            <person name="Claverie J.M."/>
            <person name="Frickenhaus S."/>
            <person name="Gonzalez K."/>
            <person name="Herman E.K."/>
            <person name="Lin Y.C."/>
            <person name="Napier J."/>
            <person name="Ogata H."/>
            <person name="Sarno A.F."/>
            <person name="Shmutz J."/>
            <person name="Schroeder D."/>
            <person name="de Vargas C."/>
            <person name="Verret F."/>
            <person name="von Dassow P."/>
            <person name="Valentin K."/>
            <person name="Van de Peer Y."/>
            <person name="Wheeler G."/>
            <person name="Dacks J.B."/>
            <person name="Delwiche C.F."/>
            <person name="Dyhrman S.T."/>
            <person name="Glockner G."/>
            <person name="John U."/>
            <person name="Richards T."/>
            <person name="Worden A.Z."/>
            <person name="Zhang X."/>
            <person name="Grigoriev I.V."/>
            <person name="Allen A.E."/>
            <person name="Bidle K."/>
            <person name="Borodovsky M."/>
            <person name="Bowler C."/>
            <person name="Brownlee C."/>
            <person name="Cock J.M."/>
            <person name="Elias M."/>
            <person name="Gladyshev V.N."/>
            <person name="Groth M."/>
            <person name="Guda C."/>
            <person name="Hadaegh A."/>
            <person name="Iglesias-Rodriguez M.D."/>
            <person name="Jenkins J."/>
            <person name="Jones B.M."/>
            <person name="Lawson T."/>
            <person name="Leese F."/>
            <person name="Lindquist E."/>
            <person name="Lobanov A."/>
            <person name="Lomsadze A."/>
            <person name="Malik S.B."/>
            <person name="Marsh M.E."/>
            <person name="Mackinder L."/>
            <person name="Mock T."/>
            <person name="Mueller-Roeber B."/>
            <person name="Pagarete A."/>
            <person name="Parker M."/>
            <person name="Probert I."/>
            <person name="Quesneville H."/>
            <person name="Raines C."/>
            <person name="Rensing S.A."/>
            <person name="Riano-Pachon D.M."/>
            <person name="Richier S."/>
            <person name="Rokitta S."/>
            <person name="Shiraiwa Y."/>
            <person name="Soanes D.M."/>
            <person name="van der Giezen M."/>
            <person name="Wahlund T.M."/>
            <person name="Williams B."/>
            <person name="Wilson W."/>
            <person name="Wolfe G."/>
            <person name="Wurch L.L."/>
        </authorList>
    </citation>
    <scope>NUCLEOTIDE SEQUENCE</scope>
</reference>
<dbReference type="AlphaFoldDB" id="A0A0D3IC75"/>
<reference evidence="1" key="2">
    <citation type="submission" date="2024-10" db="UniProtKB">
        <authorList>
            <consortium name="EnsemblProtists"/>
        </authorList>
    </citation>
    <scope>IDENTIFICATION</scope>
</reference>
<dbReference type="EnsemblProtists" id="EOD08860">
    <property type="protein sequence ID" value="EOD08860"/>
    <property type="gene ID" value="EMIHUDRAFT_217164"/>
</dbReference>
<organism evidence="1 2">
    <name type="scientific">Emiliania huxleyi (strain CCMP1516)</name>
    <dbReference type="NCBI Taxonomy" id="280463"/>
    <lineage>
        <taxon>Eukaryota</taxon>
        <taxon>Haptista</taxon>
        <taxon>Haptophyta</taxon>
        <taxon>Prymnesiophyceae</taxon>
        <taxon>Isochrysidales</taxon>
        <taxon>Noelaerhabdaceae</taxon>
        <taxon>Emiliania</taxon>
    </lineage>
</organism>